<gene>
    <name evidence="5" type="ORF">GJ744_000250</name>
</gene>
<keyword evidence="6" id="KW-1185">Reference proteome</keyword>
<comment type="caution">
    <text evidence="5">The sequence shown here is derived from an EMBL/GenBank/DDBJ whole genome shotgun (WGS) entry which is preliminary data.</text>
</comment>
<dbReference type="GO" id="GO:0031267">
    <property type="term" value="F:small GTPase binding"/>
    <property type="evidence" value="ECO:0007669"/>
    <property type="project" value="TreeGrafter"/>
</dbReference>
<reference evidence="5" key="1">
    <citation type="submission" date="2020-02" db="EMBL/GenBank/DDBJ databases">
        <authorList>
            <person name="Palmer J.M."/>
        </authorList>
    </citation>
    <scope>NUCLEOTIDE SEQUENCE</scope>
    <source>
        <strain evidence="5">EPUS1.4</strain>
        <tissue evidence="5">Thallus</tissue>
    </source>
</reference>
<proteinExistence type="inferred from homology"/>
<dbReference type="GO" id="GO:0005634">
    <property type="term" value="C:nucleus"/>
    <property type="evidence" value="ECO:0007669"/>
    <property type="project" value="TreeGrafter"/>
</dbReference>
<dbReference type="OrthoDB" id="10255285at2759"/>
<accession>A0A8H7E910</accession>
<name>A0A8H7E910_9EURO</name>
<dbReference type="PANTHER" id="PTHR15837">
    <property type="entry name" value="RAN GUANINE NUCLEOTIDE RELEASE FACTOR"/>
    <property type="match status" value="1"/>
</dbReference>
<organism evidence="5 6">
    <name type="scientific">Endocarpon pusillum</name>
    <dbReference type="NCBI Taxonomy" id="364733"/>
    <lineage>
        <taxon>Eukaryota</taxon>
        <taxon>Fungi</taxon>
        <taxon>Dikarya</taxon>
        <taxon>Ascomycota</taxon>
        <taxon>Pezizomycotina</taxon>
        <taxon>Eurotiomycetes</taxon>
        <taxon>Chaetothyriomycetidae</taxon>
        <taxon>Verrucariales</taxon>
        <taxon>Verrucariaceae</taxon>
        <taxon>Endocarpon</taxon>
    </lineage>
</organism>
<keyword evidence="2" id="KW-0813">Transport</keyword>
<evidence type="ECO:0000313" key="6">
    <source>
        <dbReference type="Proteomes" id="UP000606974"/>
    </source>
</evidence>
<dbReference type="Gene3D" id="3.40.1000.10">
    <property type="entry name" value="Mog1/PsbP, alpha/beta/alpha sandwich"/>
    <property type="match status" value="1"/>
</dbReference>
<comment type="similarity">
    <text evidence="1">Belongs to the MOG1 family.</text>
</comment>
<dbReference type="Pfam" id="PF04603">
    <property type="entry name" value="Mog1"/>
    <property type="match status" value="1"/>
</dbReference>
<evidence type="ECO:0000256" key="4">
    <source>
        <dbReference type="SAM" id="MobiDB-lite"/>
    </source>
</evidence>
<evidence type="ECO:0000256" key="2">
    <source>
        <dbReference type="ARBA" id="ARBA00022448"/>
    </source>
</evidence>
<evidence type="ECO:0008006" key="7">
    <source>
        <dbReference type="Google" id="ProtNLM"/>
    </source>
</evidence>
<protein>
    <recommendedName>
        <fullName evidence="7">Mog1p/PsbP-like protein</fullName>
    </recommendedName>
</protein>
<keyword evidence="3" id="KW-0653">Protein transport</keyword>
<dbReference type="InterPro" id="IPR016123">
    <property type="entry name" value="Mog1/PsbP_a/b/a-sand"/>
</dbReference>
<dbReference type="SUPFAM" id="SSF55724">
    <property type="entry name" value="Mog1p/PsbP-like"/>
    <property type="match status" value="1"/>
</dbReference>
<dbReference type="EMBL" id="JAACFV010000010">
    <property type="protein sequence ID" value="KAF7512683.1"/>
    <property type="molecule type" value="Genomic_DNA"/>
</dbReference>
<dbReference type="GO" id="GO:0006606">
    <property type="term" value="P:protein import into nucleus"/>
    <property type="evidence" value="ECO:0007669"/>
    <property type="project" value="TreeGrafter"/>
</dbReference>
<evidence type="ECO:0000256" key="3">
    <source>
        <dbReference type="ARBA" id="ARBA00022927"/>
    </source>
</evidence>
<dbReference type="GO" id="GO:0005085">
    <property type="term" value="F:guanyl-nucleotide exchange factor activity"/>
    <property type="evidence" value="ECO:0007669"/>
    <property type="project" value="TreeGrafter"/>
</dbReference>
<evidence type="ECO:0000313" key="5">
    <source>
        <dbReference type="EMBL" id="KAF7512683.1"/>
    </source>
</evidence>
<dbReference type="PANTHER" id="PTHR15837:SF0">
    <property type="entry name" value="RAN GUANINE NUCLEOTIDE RELEASE FACTOR"/>
    <property type="match status" value="1"/>
</dbReference>
<feature type="region of interest" description="Disordered" evidence="4">
    <location>
        <begin position="163"/>
        <end position="190"/>
    </location>
</feature>
<sequence>MASFSAQDLYGGAMRAHLPRDYIDASKLRQIPDHQEVFVSATTLSSVVVEINQYVAPSAVAAAAADDDAPAVVVDPSSSIMIAAPAGPAAPEALPECEAARPEEATLDADDRAAALYHLGDLVDAHDTLTAVSAPRPVRLQSASLRGVPAVVVRARLSAREGNAGGQVESLLPPSSYRHGAAPGDVETSTSTTTTTIRLLLVRLEAWSTDLCVVVNVPWKELGRAGPGGEKTKTVQEEEAFADAVLENLVASLDVKDFALFDG</sequence>
<evidence type="ECO:0000256" key="1">
    <source>
        <dbReference type="ARBA" id="ARBA00010307"/>
    </source>
</evidence>
<dbReference type="AlphaFoldDB" id="A0A8H7E910"/>
<dbReference type="Proteomes" id="UP000606974">
    <property type="component" value="Unassembled WGS sequence"/>
</dbReference>
<dbReference type="InterPro" id="IPR007681">
    <property type="entry name" value="Mog1"/>
</dbReference>